<dbReference type="EMBL" id="JAIWYP010000005">
    <property type="protein sequence ID" value="KAH3816591.1"/>
    <property type="molecule type" value="Genomic_DNA"/>
</dbReference>
<comment type="caution">
    <text evidence="1">The sequence shown here is derived from an EMBL/GenBank/DDBJ whole genome shotgun (WGS) entry which is preliminary data.</text>
</comment>
<dbReference type="AlphaFoldDB" id="A0A9D4JLD1"/>
<proteinExistence type="predicted"/>
<sequence length="96" mass="10734">MGRCRSSAGVCMCRPGCFRCRPGSSRCRAGRCRFFPVTPGGIKHFNTLPVEPRFSPMEMIHPGRARIMHRGSAGIIVRLGLYTDKERCTDCVRCLT</sequence>
<organism evidence="1 2">
    <name type="scientific">Dreissena polymorpha</name>
    <name type="common">Zebra mussel</name>
    <name type="synonym">Mytilus polymorpha</name>
    <dbReference type="NCBI Taxonomy" id="45954"/>
    <lineage>
        <taxon>Eukaryota</taxon>
        <taxon>Metazoa</taxon>
        <taxon>Spiralia</taxon>
        <taxon>Lophotrochozoa</taxon>
        <taxon>Mollusca</taxon>
        <taxon>Bivalvia</taxon>
        <taxon>Autobranchia</taxon>
        <taxon>Heteroconchia</taxon>
        <taxon>Euheterodonta</taxon>
        <taxon>Imparidentia</taxon>
        <taxon>Neoheterodontei</taxon>
        <taxon>Myida</taxon>
        <taxon>Dreissenoidea</taxon>
        <taxon>Dreissenidae</taxon>
        <taxon>Dreissena</taxon>
    </lineage>
</organism>
<reference evidence="1" key="2">
    <citation type="submission" date="2020-11" db="EMBL/GenBank/DDBJ databases">
        <authorList>
            <person name="McCartney M.A."/>
            <person name="Auch B."/>
            <person name="Kono T."/>
            <person name="Mallez S."/>
            <person name="Becker A."/>
            <person name="Gohl D.M."/>
            <person name="Silverstein K.A.T."/>
            <person name="Koren S."/>
            <person name="Bechman K.B."/>
            <person name="Herman A."/>
            <person name="Abrahante J.E."/>
            <person name="Garbe J."/>
        </authorList>
    </citation>
    <scope>NUCLEOTIDE SEQUENCE</scope>
    <source>
        <strain evidence="1">Duluth1</strain>
        <tissue evidence="1">Whole animal</tissue>
    </source>
</reference>
<keyword evidence="2" id="KW-1185">Reference proteome</keyword>
<accession>A0A9D4JLD1</accession>
<evidence type="ECO:0000313" key="1">
    <source>
        <dbReference type="EMBL" id="KAH3816591.1"/>
    </source>
</evidence>
<gene>
    <name evidence="1" type="ORF">DPMN_118109</name>
</gene>
<name>A0A9D4JLD1_DREPO</name>
<protein>
    <submittedName>
        <fullName evidence="1">Uncharacterized protein</fullName>
    </submittedName>
</protein>
<dbReference type="Proteomes" id="UP000828390">
    <property type="component" value="Unassembled WGS sequence"/>
</dbReference>
<reference evidence="1" key="1">
    <citation type="journal article" date="2019" name="bioRxiv">
        <title>The Genome of the Zebra Mussel, Dreissena polymorpha: A Resource for Invasive Species Research.</title>
        <authorList>
            <person name="McCartney M.A."/>
            <person name="Auch B."/>
            <person name="Kono T."/>
            <person name="Mallez S."/>
            <person name="Zhang Y."/>
            <person name="Obille A."/>
            <person name="Becker A."/>
            <person name="Abrahante J.E."/>
            <person name="Garbe J."/>
            <person name="Badalamenti J.P."/>
            <person name="Herman A."/>
            <person name="Mangelson H."/>
            <person name="Liachko I."/>
            <person name="Sullivan S."/>
            <person name="Sone E.D."/>
            <person name="Koren S."/>
            <person name="Silverstein K.A.T."/>
            <person name="Beckman K.B."/>
            <person name="Gohl D.M."/>
        </authorList>
    </citation>
    <scope>NUCLEOTIDE SEQUENCE</scope>
    <source>
        <strain evidence="1">Duluth1</strain>
        <tissue evidence="1">Whole animal</tissue>
    </source>
</reference>
<evidence type="ECO:0000313" key="2">
    <source>
        <dbReference type="Proteomes" id="UP000828390"/>
    </source>
</evidence>